<protein>
    <submittedName>
        <fullName evidence="1">Uncharacterized protein</fullName>
    </submittedName>
</protein>
<dbReference type="Proteomes" id="UP000055024">
    <property type="component" value="Unassembled WGS sequence"/>
</dbReference>
<keyword evidence="2" id="KW-1185">Reference proteome</keyword>
<name>A0A0V1GBF2_9BILA</name>
<proteinExistence type="predicted"/>
<accession>A0A0V1GBF2</accession>
<evidence type="ECO:0000313" key="1">
    <source>
        <dbReference type="EMBL" id="KRY95630.1"/>
    </source>
</evidence>
<dbReference type="EMBL" id="JYDP01003587">
    <property type="protein sequence ID" value="KRY95630.1"/>
    <property type="molecule type" value="Genomic_DNA"/>
</dbReference>
<dbReference type="AlphaFoldDB" id="A0A0V1GBF2"/>
<organism evidence="1 2">
    <name type="scientific">Trichinella zimbabwensis</name>
    <dbReference type="NCBI Taxonomy" id="268475"/>
    <lineage>
        <taxon>Eukaryota</taxon>
        <taxon>Metazoa</taxon>
        <taxon>Ecdysozoa</taxon>
        <taxon>Nematoda</taxon>
        <taxon>Enoplea</taxon>
        <taxon>Dorylaimia</taxon>
        <taxon>Trichinellida</taxon>
        <taxon>Trichinellidae</taxon>
        <taxon>Trichinella</taxon>
    </lineage>
</organism>
<feature type="non-terminal residue" evidence="1">
    <location>
        <position position="1"/>
    </location>
</feature>
<sequence length="68" mass="7706">LFHRLRFEEYCLRASAAPLSSCVSEYVWNTVHKVGYTMSATHYEDSKDHGIDFQLDSGCSDKKSCANV</sequence>
<comment type="caution">
    <text evidence="1">The sequence shown here is derived from an EMBL/GenBank/DDBJ whole genome shotgun (WGS) entry which is preliminary data.</text>
</comment>
<gene>
    <name evidence="1" type="ORF">T11_14032</name>
</gene>
<feature type="non-terminal residue" evidence="1">
    <location>
        <position position="68"/>
    </location>
</feature>
<reference evidence="1 2" key="1">
    <citation type="submission" date="2015-01" db="EMBL/GenBank/DDBJ databases">
        <title>Evolution of Trichinella species and genotypes.</title>
        <authorList>
            <person name="Korhonen P.K."/>
            <person name="Edoardo P."/>
            <person name="Giuseppe L.R."/>
            <person name="Gasser R.B."/>
        </authorList>
    </citation>
    <scope>NUCLEOTIDE SEQUENCE [LARGE SCALE GENOMIC DNA]</scope>
    <source>
        <strain evidence="1">ISS1029</strain>
    </source>
</reference>
<evidence type="ECO:0000313" key="2">
    <source>
        <dbReference type="Proteomes" id="UP000055024"/>
    </source>
</evidence>